<feature type="transmembrane region" description="Helical" evidence="8">
    <location>
        <begin position="326"/>
        <end position="348"/>
    </location>
</feature>
<evidence type="ECO:0000256" key="6">
    <source>
        <dbReference type="ARBA" id="ARBA00022989"/>
    </source>
</evidence>
<reference evidence="10 11" key="1">
    <citation type="submission" date="2015-11" db="EMBL/GenBank/DDBJ databases">
        <title>Genomic analysis of 38 Legionella species identifies large and diverse effector repertoires.</title>
        <authorList>
            <person name="Burstein D."/>
            <person name="Amaro F."/>
            <person name="Zusman T."/>
            <person name="Lifshitz Z."/>
            <person name="Cohen O."/>
            <person name="Gilbert J.A."/>
            <person name="Pupko T."/>
            <person name="Shuman H.A."/>
            <person name="Segal G."/>
        </authorList>
    </citation>
    <scope>NUCLEOTIDE SEQUENCE [LARGE SCALE GENOMIC DNA]</scope>
    <source>
        <strain evidence="10 11">Mt.St.Helens-9</strain>
    </source>
</reference>
<name>A0A0W0YW86_LEGSP</name>
<dbReference type="InterPro" id="IPR020846">
    <property type="entry name" value="MFS_dom"/>
</dbReference>
<feature type="transmembrane region" description="Helical" evidence="8">
    <location>
        <begin position="90"/>
        <end position="109"/>
    </location>
</feature>
<keyword evidence="7 8" id="KW-0472">Membrane</keyword>
<dbReference type="GO" id="GO:1990961">
    <property type="term" value="P:xenobiotic detoxification by transmembrane export across the plasma membrane"/>
    <property type="evidence" value="ECO:0007669"/>
    <property type="project" value="InterPro"/>
</dbReference>
<dbReference type="AlphaFoldDB" id="A0A0W0YW86"/>
<evidence type="ECO:0000256" key="2">
    <source>
        <dbReference type="ARBA" id="ARBA00006236"/>
    </source>
</evidence>
<comment type="similarity">
    <text evidence="2 8">Belongs to the major facilitator superfamily. Bcr/CmlA family.</text>
</comment>
<dbReference type="GO" id="GO:0042910">
    <property type="term" value="F:xenobiotic transmembrane transporter activity"/>
    <property type="evidence" value="ECO:0007669"/>
    <property type="project" value="InterPro"/>
</dbReference>
<dbReference type="NCBIfam" id="TIGR00710">
    <property type="entry name" value="efflux_Bcr_CflA"/>
    <property type="match status" value="1"/>
</dbReference>
<dbReference type="PANTHER" id="PTHR42718:SF9">
    <property type="entry name" value="MAJOR FACILITATOR SUPERFAMILY MULTIDRUG TRANSPORTER MFSC"/>
    <property type="match status" value="1"/>
</dbReference>
<keyword evidence="4" id="KW-1003">Cell membrane</keyword>
<feature type="transmembrane region" description="Helical" evidence="8">
    <location>
        <begin position="148"/>
        <end position="170"/>
    </location>
</feature>
<feature type="transmembrane region" description="Helical" evidence="8">
    <location>
        <begin position="381"/>
        <end position="401"/>
    </location>
</feature>
<protein>
    <recommendedName>
        <fullName evidence="8">Bcr/CflA family efflux transporter</fullName>
    </recommendedName>
</protein>
<accession>A0A0W0YW86</accession>
<evidence type="ECO:0000313" key="11">
    <source>
        <dbReference type="Proteomes" id="UP000054877"/>
    </source>
</evidence>
<keyword evidence="8" id="KW-0997">Cell inner membrane</keyword>
<feature type="transmembrane region" description="Helical" evidence="8">
    <location>
        <begin position="176"/>
        <end position="198"/>
    </location>
</feature>
<dbReference type="RefSeq" id="WP_157737723.1">
    <property type="nucleotide sequence ID" value="NZ_CAAAII010000012.1"/>
</dbReference>
<evidence type="ECO:0000256" key="4">
    <source>
        <dbReference type="ARBA" id="ARBA00022475"/>
    </source>
</evidence>
<evidence type="ECO:0000256" key="7">
    <source>
        <dbReference type="ARBA" id="ARBA00023136"/>
    </source>
</evidence>
<dbReference type="EMBL" id="LNYX01000034">
    <property type="protein sequence ID" value="KTD61112.1"/>
    <property type="molecule type" value="Genomic_DNA"/>
</dbReference>
<dbReference type="SUPFAM" id="SSF103473">
    <property type="entry name" value="MFS general substrate transporter"/>
    <property type="match status" value="1"/>
</dbReference>
<evidence type="ECO:0000256" key="3">
    <source>
        <dbReference type="ARBA" id="ARBA00022448"/>
    </source>
</evidence>
<comment type="subcellular location">
    <subcellularLocation>
        <location evidence="8">Cell inner membrane</location>
        <topology evidence="8">Multi-pass membrane protein</topology>
    </subcellularLocation>
    <subcellularLocation>
        <location evidence="1">Cell membrane</location>
        <topology evidence="1">Multi-pass membrane protein</topology>
    </subcellularLocation>
</comment>
<feature type="transmembrane region" description="Helical" evidence="8">
    <location>
        <begin position="355"/>
        <end position="375"/>
    </location>
</feature>
<feature type="transmembrane region" description="Helical" evidence="8">
    <location>
        <begin position="228"/>
        <end position="251"/>
    </location>
</feature>
<dbReference type="PROSITE" id="PS50850">
    <property type="entry name" value="MFS"/>
    <property type="match status" value="1"/>
</dbReference>
<feature type="transmembrane region" description="Helical" evidence="8">
    <location>
        <begin position="115"/>
        <end position="136"/>
    </location>
</feature>
<proteinExistence type="inferred from homology"/>
<evidence type="ECO:0000256" key="5">
    <source>
        <dbReference type="ARBA" id="ARBA00022692"/>
    </source>
</evidence>
<sequence>MTMTKECHTESAPALRCNNVFARLIFALTPMVLALPLAMDIYVPAIAHMARDFHASDDQMLLTLNLFMVCAGLMQLAIGPVSDHFGRRSVSLFVIACFILASIGCGLSRDVNDLILFRVLQAFGSCGMMVLGFAMVRDHLSGERSARAYSFLNGMISFSPIFATFIGSYIDLYLGWPATFWSLLLVAIPAVFTIGFWLDESLPVEKRTRLSFNVIHTYRQVFQQRDFVIYNLVSSFGHCYFYLFCALSPFLLLQTLHIPQQYYGFYFCFMGFSLLTGSFIGGLIVERLGIFKTCVLGFCLTGAGGLWMLAWYQLYGLSASNFVYPMLLIGIGGTFCMGAGTGGAMAPFEQAKGTAAAAVGASRFLFAGVVGYLVMGKTVHTTLPLSVPAIIFSLLGLILLIRLQGSYPEKYVKSDAEIIH</sequence>
<evidence type="ECO:0000256" key="1">
    <source>
        <dbReference type="ARBA" id="ARBA00004651"/>
    </source>
</evidence>
<keyword evidence="3 8" id="KW-0813">Transport</keyword>
<feature type="transmembrane region" description="Helical" evidence="8">
    <location>
        <begin position="20"/>
        <end position="39"/>
    </location>
</feature>
<comment type="caution">
    <text evidence="10">The sequence shown here is derived from an EMBL/GenBank/DDBJ whole genome shotgun (WGS) entry which is preliminary data.</text>
</comment>
<evidence type="ECO:0000259" key="9">
    <source>
        <dbReference type="PROSITE" id="PS50850"/>
    </source>
</evidence>
<feature type="domain" description="Major facilitator superfamily (MFS) profile" evidence="9">
    <location>
        <begin position="24"/>
        <end position="411"/>
    </location>
</feature>
<dbReference type="InterPro" id="IPR004812">
    <property type="entry name" value="Efflux_drug-R_Bcr/CmlA"/>
</dbReference>
<dbReference type="PANTHER" id="PTHR42718">
    <property type="entry name" value="MAJOR FACILITATOR SUPERFAMILY MULTIDRUG TRANSPORTER MFSC"/>
    <property type="match status" value="1"/>
</dbReference>
<feature type="transmembrane region" description="Helical" evidence="8">
    <location>
        <begin position="59"/>
        <end position="78"/>
    </location>
</feature>
<dbReference type="PATRIC" id="fig|452.5.peg.3025"/>
<dbReference type="InterPro" id="IPR011701">
    <property type="entry name" value="MFS"/>
</dbReference>
<dbReference type="GO" id="GO:0005886">
    <property type="term" value="C:plasma membrane"/>
    <property type="evidence" value="ECO:0007669"/>
    <property type="project" value="UniProtKB-SubCell"/>
</dbReference>
<dbReference type="CDD" id="cd17320">
    <property type="entry name" value="MFS_MdfA_MDR_like"/>
    <property type="match status" value="1"/>
</dbReference>
<organism evidence="10 11">
    <name type="scientific">Legionella spiritensis</name>
    <dbReference type="NCBI Taxonomy" id="452"/>
    <lineage>
        <taxon>Bacteria</taxon>
        <taxon>Pseudomonadati</taxon>
        <taxon>Pseudomonadota</taxon>
        <taxon>Gammaproteobacteria</taxon>
        <taxon>Legionellales</taxon>
        <taxon>Legionellaceae</taxon>
        <taxon>Legionella</taxon>
    </lineage>
</organism>
<keyword evidence="5 8" id="KW-0812">Transmembrane</keyword>
<gene>
    <name evidence="10" type="primary">sflR</name>
    <name evidence="10" type="ORF">Lspi_2732</name>
</gene>
<feature type="transmembrane region" description="Helical" evidence="8">
    <location>
        <begin position="263"/>
        <end position="285"/>
    </location>
</feature>
<dbReference type="STRING" id="452.Lspi_2732"/>
<dbReference type="Gene3D" id="1.20.1720.10">
    <property type="entry name" value="Multidrug resistance protein D"/>
    <property type="match status" value="1"/>
</dbReference>
<dbReference type="Proteomes" id="UP000054877">
    <property type="component" value="Unassembled WGS sequence"/>
</dbReference>
<evidence type="ECO:0000313" key="10">
    <source>
        <dbReference type="EMBL" id="KTD61112.1"/>
    </source>
</evidence>
<dbReference type="InterPro" id="IPR036259">
    <property type="entry name" value="MFS_trans_sf"/>
</dbReference>
<feature type="transmembrane region" description="Helical" evidence="8">
    <location>
        <begin position="294"/>
        <end position="314"/>
    </location>
</feature>
<evidence type="ECO:0000256" key="8">
    <source>
        <dbReference type="RuleBase" id="RU365088"/>
    </source>
</evidence>
<keyword evidence="6 8" id="KW-1133">Transmembrane helix</keyword>
<keyword evidence="11" id="KW-1185">Reference proteome</keyword>
<dbReference type="Pfam" id="PF07690">
    <property type="entry name" value="MFS_1"/>
    <property type="match status" value="1"/>
</dbReference>